<dbReference type="AlphaFoldDB" id="A0A494Y0W1"/>
<evidence type="ECO:0000256" key="3">
    <source>
        <dbReference type="ARBA" id="ARBA00022801"/>
    </source>
</evidence>
<dbReference type="GO" id="GO:0017001">
    <property type="term" value="P:antibiotic catabolic process"/>
    <property type="evidence" value="ECO:0007669"/>
    <property type="project" value="InterPro"/>
</dbReference>
<dbReference type="InterPro" id="IPR036866">
    <property type="entry name" value="RibonucZ/Hydroxyglut_hydro"/>
</dbReference>
<dbReference type="GO" id="GO:0008800">
    <property type="term" value="F:beta-lactamase activity"/>
    <property type="evidence" value="ECO:0007669"/>
    <property type="project" value="InterPro"/>
</dbReference>
<dbReference type="OrthoDB" id="9803916at2"/>
<dbReference type="RefSeq" id="WP_120976549.1">
    <property type="nucleotide sequence ID" value="NZ_RBZM01000004.1"/>
</dbReference>
<evidence type="ECO:0000313" key="9">
    <source>
        <dbReference type="EMBL" id="RKP55628.1"/>
    </source>
</evidence>
<dbReference type="GO" id="GO:0008270">
    <property type="term" value="F:zinc ion binding"/>
    <property type="evidence" value="ECO:0007669"/>
    <property type="project" value="InterPro"/>
</dbReference>
<evidence type="ECO:0000256" key="4">
    <source>
        <dbReference type="ARBA" id="ARBA00022833"/>
    </source>
</evidence>
<comment type="cofactor">
    <cofactor evidence="1">
        <name>Zn(2+)</name>
        <dbReference type="ChEBI" id="CHEBI:29105"/>
    </cofactor>
</comment>
<evidence type="ECO:0000256" key="7">
    <source>
        <dbReference type="ARBA" id="ARBA00048505"/>
    </source>
</evidence>
<name>A0A494Y0W1_9BACL</name>
<dbReference type="PROSITE" id="PS00743">
    <property type="entry name" value="BETA_LACTAMASE_B_1"/>
    <property type="match status" value="1"/>
</dbReference>
<evidence type="ECO:0000256" key="1">
    <source>
        <dbReference type="ARBA" id="ARBA00001947"/>
    </source>
</evidence>
<keyword evidence="4" id="KW-0862">Zinc</keyword>
<dbReference type="Proteomes" id="UP000282076">
    <property type="component" value="Unassembled WGS sequence"/>
</dbReference>
<keyword evidence="10" id="KW-1185">Reference proteome</keyword>
<sequence length="244" mass="27298">MLGTGSAFAKAFNNNNALLKANGRNLLVDCGITAPKALHELGYNFGEIDAVLLTHIHADHIGGMEEFAFQSKFVFGRKPILYIADTLIDTLWEHSLRGGLQQDPADTLSDYFDVRPLAADTTHELLPGLSVELMLTPHIPNKPSYSLLFNDTFFYSADMVFDPDLLHSLVHDRGVQALFHDCQLHPPGVVHASLPQLLTLPLPIQERTFLMHYGDDQPEFVGRTGAMRFVEQHRVYEWDGLTFA</sequence>
<gene>
    <name evidence="9" type="ORF">D7Z26_08950</name>
</gene>
<dbReference type="SMART" id="SM00849">
    <property type="entry name" value="Lactamase_B"/>
    <property type="match status" value="1"/>
</dbReference>
<evidence type="ECO:0000256" key="2">
    <source>
        <dbReference type="ARBA" id="ARBA00022723"/>
    </source>
</evidence>
<dbReference type="Pfam" id="PF23023">
    <property type="entry name" value="Anti-Pycsar_Apyc1"/>
    <property type="match status" value="1"/>
</dbReference>
<protein>
    <submittedName>
        <fullName evidence="9">MBL fold metallo-hydrolase</fullName>
    </submittedName>
</protein>
<evidence type="ECO:0000259" key="8">
    <source>
        <dbReference type="SMART" id="SM00849"/>
    </source>
</evidence>
<dbReference type="PANTHER" id="PTHR42663:SF6">
    <property type="entry name" value="HYDROLASE C777.06C-RELATED"/>
    <property type="match status" value="1"/>
</dbReference>
<accession>A0A494Y0W1</accession>
<comment type="caution">
    <text evidence="9">The sequence shown here is derived from an EMBL/GenBank/DDBJ whole genome shotgun (WGS) entry which is preliminary data.</text>
</comment>
<reference evidence="9 10" key="1">
    <citation type="submission" date="2018-10" db="EMBL/GenBank/DDBJ databases">
        <title>Cohnella sp. M2MS4P-1, whole genome shotgun sequence.</title>
        <authorList>
            <person name="Tuo L."/>
        </authorList>
    </citation>
    <scope>NUCLEOTIDE SEQUENCE [LARGE SCALE GENOMIC DNA]</scope>
    <source>
        <strain evidence="9 10">M2MS4P-1</strain>
    </source>
</reference>
<evidence type="ECO:0000256" key="5">
    <source>
        <dbReference type="ARBA" id="ARBA00034221"/>
    </source>
</evidence>
<dbReference type="InterPro" id="IPR001018">
    <property type="entry name" value="Beta-lactamase_class-B_CS"/>
</dbReference>
<evidence type="ECO:0000313" key="10">
    <source>
        <dbReference type="Proteomes" id="UP000282076"/>
    </source>
</evidence>
<dbReference type="PANTHER" id="PTHR42663">
    <property type="entry name" value="HYDROLASE C777.06C-RELATED-RELATED"/>
    <property type="match status" value="1"/>
</dbReference>
<keyword evidence="2" id="KW-0479">Metal-binding</keyword>
<comment type="catalytic activity">
    <reaction evidence="7">
        <text>3',5'-cyclic UMP + H2O = UMP + H(+)</text>
        <dbReference type="Rhea" id="RHEA:70575"/>
        <dbReference type="ChEBI" id="CHEBI:15377"/>
        <dbReference type="ChEBI" id="CHEBI:15378"/>
        <dbReference type="ChEBI" id="CHEBI:57865"/>
        <dbReference type="ChEBI" id="CHEBI:184387"/>
    </reaction>
    <physiologicalReaction direction="left-to-right" evidence="7">
        <dbReference type="Rhea" id="RHEA:70576"/>
    </physiologicalReaction>
</comment>
<dbReference type="SUPFAM" id="SSF56281">
    <property type="entry name" value="Metallo-hydrolase/oxidoreductase"/>
    <property type="match status" value="1"/>
</dbReference>
<feature type="domain" description="Metallo-beta-lactamase" evidence="8">
    <location>
        <begin position="13"/>
        <end position="212"/>
    </location>
</feature>
<keyword evidence="3 9" id="KW-0378">Hydrolase</keyword>
<proteinExistence type="predicted"/>
<comment type="function">
    <text evidence="6">Counteracts the endogenous Pycsar antiviral defense system. Phosphodiesterase that enables metal-dependent hydrolysis of host cyclic nucleotide Pycsar defense signals such as cCMP and cUMP.</text>
</comment>
<evidence type="ECO:0000256" key="6">
    <source>
        <dbReference type="ARBA" id="ARBA00034301"/>
    </source>
</evidence>
<dbReference type="EMBL" id="RBZM01000004">
    <property type="protein sequence ID" value="RKP55628.1"/>
    <property type="molecule type" value="Genomic_DNA"/>
</dbReference>
<dbReference type="InterPro" id="IPR001279">
    <property type="entry name" value="Metallo-B-lactamas"/>
</dbReference>
<dbReference type="Gene3D" id="3.60.15.10">
    <property type="entry name" value="Ribonuclease Z/Hydroxyacylglutathione hydrolase-like"/>
    <property type="match status" value="1"/>
</dbReference>
<comment type="catalytic activity">
    <reaction evidence="5">
        <text>3',5'-cyclic CMP + H2O = CMP + H(+)</text>
        <dbReference type="Rhea" id="RHEA:72675"/>
        <dbReference type="ChEBI" id="CHEBI:15377"/>
        <dbReference type="ChEBI" id="CHEBI:15378"/>
        <dbReference type="ChEBI" id="CHEBI:58003"/>
        <dbReference type="ChEBI" id="CHEBI:60377"/>
    </reaction>
    <physiologicalReaction direction="left-to-right" evidence="5">
        <dbReference type="Rhea" id="RHEA:72676"/>
    </physiologicalReaction>
</comment>
<organism evidence="9 10">
    <name type="scientific">Cohnella endophytica</name>
    <dbReference type="NCBI Taxonomy" id="2419778"/>
    <lineage>
        <taxon>Bacteria</taxon>
        <taxon>Bacillati</taxon>
        <taxon>Bacillota</taxon>
        <taxon>Bacilli</taxon>
        <taxon>Bacillales</taxon>
        <taxon>Paenibacillaceae</taxon>
        <taxon>Cohnella</taxon>
    </lineage>
</organism>